<accession>A0ABU9B221</accession>
<dbReference type="PANTHER" id="PTHR30349:SF64">
    <property type="entry name" value="PROPHAGE INTEGRASE INTD-RELATED"/>
    <property type="match status" value="1"/>
</dbReference>
<gene>
    <name evidence="5" type="ORF">WKV53_22260</name>
</gene>
<feature type="domain" description="Tyr recombinase" evidence="4">
    <location>
        <begin position="202"/>
        <end position="376"/>
    </location>
</feature>
<comment type="caution">
    <text evidence="5">The sequence shown here is derived from an EMBL/GenBank/DDBJ whole genome shotgun (WGS) entry which is preliminary data.</text>
</comment>
<evidence type="ECO:0000256" key="1">
    <source>
        <dbReference type="ARBA" id="ARBA00008857"/>
    </source>
</evidence>
<proteinExistence type="inferred from homology"/>
<keyword evidence="6" id="KW-1185">Reference proteome</keyword>
<dbReference type="InterPro" id="IPR002104">
    <property type="entry name" value="Integrase_catalytic"/>
</dbReference>
<dbReference type="InterPro" id="IPR010998">
    <property type="entry name" value="Integrase_recombinase_N"/>
</dbReference>
<dbReference type="PROSITE" id="PS51898">
    <property type="entry name" value="TYR_RECOMBINASE"/>
    <property type="match status" value="1"/>
</dbReference>
<dbReference type="Pfam" id="PF00589">
    <property type="entry name" value="Phage_integrase"/>
    <property type="match status" value="1"/>
</dbReference>
<protein>
    <submittedName>
        <fullName evidence="5">Tyrosine-type recombinase/integrase</fullName>
    </submittedName>
</protein>
<dbReference type="PANTHER" id="PTHR30349">
    <property type="entry name" value="PHAGE INTEGRASE-RELATED"/>
    <property type="match status" value="1"/>
</dbReference>
<organism evidence="5 6">
    <name type="scientific">Luteolibacter soli</name>
    <dbReference type="NCBI Taxonomy" id="3135280"/>
    <lineage>
        <taxon>Bacteria</taxon>
        <taxon>Pseudomonadati</taxon>
        <taxon>Verrucomicrobiota</taxon>
        <taxon>Verrucomicrobiia</taxon>
        <taxon>Verrucomicrobiales</taxon>
        <taxon>Verrucomicrobiaceae</taxon>
        <taxon>Luteolibacter</taxon>
    </lineage>
</organism>
<dbReference type="RefSeq" id="WP_341407016.1">
    <property type="nucleotide sequence ID" value="NZ_JBBUKT010000010.1"/>
</dbReference>
<dbReference type="InterPro" id="IPR013762">
    <property type="entry name" value="Integrase-like_cat_sf"/>
</dbReference>
<evidence type="ECO:0000259" key="4">
    <source>
        <dbReference type="PROSITE" id="PS51898"/>
    </source>
</evidence>
<evidence type="ECO:0000313" key="6">
    <source>
        <dbReference type="Proteomes" id="UP001371305"/>
    </source>
</evidence>
<dbReference type="Gene3D" id="1.10.150.130">
    <property type="match status" value="1"/>
</dbReference>
<name>A0ABU9B221_9BACT</name>
<evidence type="ECO:0000256" key="3">
    <source>
        <dbReference type="ARBA" id="ARBA00023172"/>
    </source>
</evidence>
<dbReference type="InterPro" id="IPR011010">
    <property type="entry name" value="DNA_brk_join_enz"/>
</dbReference>
<dbReference type="Gene3D" id="1.10.443.10">
    <property type="entry name" value="Intergrase catalytic core"/>
    <property type="match status" value="1"/>
</dbReference>
<sequence length="390" mass="44305">MAKNPRFDYRKTPKGWLVNIPGSVSDTGRFRRRYFETRDQAKAECQRLREIYQGGRAKASDITAALAEDATRAAELLAPFNVTLAQAAAFYASHHDTRSKAPTLSEAWRAAIENRPNHRERTIADLRAWRKALPAWFIALNVFDIEPAAIKRALDEVTKGRTRWKSGLRYISSVLGDCVKAGTIAENPVKRVHVERKPDYAADVSIYSPPELKRLMAACRDYDEGIDKRCASCTTAFAVMAFGGVRPEEVAKLRWDDVSLELHNIRIGPTIAKKARRRNVRINATLATWLEIVPMGDRQGRIVPTRWRFKAARVRKEAGIDGHEKQDALRHSFGTYMLAVENDLDALKSDMGHEHVRVFFEHYHKAVTKREAMPYWEVLPPGTMLPDDIN</sequence>
<evidence type="ECO:0000313" key="5">
    <source>
        <dbReference type="EMBL" id="MEK7953254.1"/>
    </source>
</evidence>
<keyword evidence="2" id="KW-0238">DNA-binding</keyword>
<dbReference type="EMBL" id="JBBUKT010000010">
    <property type="protein sequence ID" value="MEK7953254.1"/>
    <property type="molecule type" value="Genomic_DNA"/>
</dbReference>
<dbReference type="InterPro" id="IPR050090">
    <property type="entry name" value="Tyrosine_recombinase_XerCD"/>
</dbReference>
<evidence type="ECO:0000256" key="2">
    <source>
        <dbReference type="ARBA" id="ARBA00023125"/>
    </source>
</evidence>
<keyword evidence="3" id="KW-0233">DNA recombination</keyword>
<comment type="similarity">
    <text evidence="1">Belongs to the 'phage' integrase family.</text>
</comment>
<reference evidence="5 6" key="1">
    <citation type="submission" date="2024-04" db="EMBL/GenBank/DDBJ databases">
        <title>Luteolibacter sp. isolated from soil.</title>
        <authorList>
            <person name="An J."/>
        </authorList>
    </citation>
    <scope>NUCLEOTIDE SEQUENCE [LARGE SCALE GENOMIC DNA]</scope>
    <source>
        <strain evidence="5 6">Y139</strain>
    </source>
</reference>
<dbReference type="SUPFAM" id="SSF56349">
    <property type="entry name" value="DNA breaking-rejoining enzymes"/>
    <property type="match status" value="1"/>
</dbReference>
<dbReference type="Proteomes" id="UP001371305">
    <property type="component" value="Unassembled WGS sequence"/>
</dbReference>